<evidence type="ECO:0000313" key="2">
    <source>
        <dbReference type="EMBL" id="CAK1552687.1"/>
    </source>
</evidence>
<feature type="compositionally biased region" description="Basic and acidic residues" evidence="1">
    <location>
        <begin position="748"/>
        <end position="759"/>
    </location>
</feature>
<proteinExistence type="predicted"/>
<name>A0AAV1JV64_9NEOP</name>
<reference evidence="2 3" key="1">
    <citation type="submission" date="2023-11" db="EMBL/GenBank/DDBJ databases">
        <authorList>
            <person name="Okamura Y."/>
        </authorList>
    </citation>
    <scope>NUCLEOTIDE SEQUENCE [LARGE SCALE GENOMIC DNA]</scope>
</reference>
<dbReference type="EMBL" id="CAVLEF010000156">
    <property type="protein sequence ID" value="CAK1552687.1"/>
    <property type="molecule type" value="Genomic_DNA"/>
</dbReference>
<organism evidence="2 3">
    <name type="scientific">Leptosia nina</name>
    <dbReference type="NCBI Taxonomy" id="320188"/>
    <lineage>
        <taxon>Eukaryota</taxon>
        <taxon>Metazoa</taxon>
        <taxon>Ecdysozoa</taxon>
        <taxon>Arthropoda</taxon>
        <taxon>Hexapoda</taxon>
        <taxon>Insecta</taxon>
        <taxon>Pterygota</taxon>
        <taxon>Neoptera</taxon>
        <taxon>Endopterygota</taxon>
        <taxon>Lepidoptera</taxon>
        <taxon>Glossata</taxon>
        <taxon>Ditrysia</taxon>
        <taxon>Papilionoidea</taxon>
        <taxon>Pieridae</taxon>
        <taxon>Pierinae</taxon>
        <taxon>Leptosia</taxon>
    </lineage>
</organism>
<feature type="compositionally biased region" description="Polar residues" evidence="1">
    <location>
        <begin position="778"/>
        <end position="792"/>
    </location>
</feature>
<sequence length="913" mass="105567">MCDEDITKSIKRRFKGIENFLRRIAFNLGNTASQTEVKIISCIPIDVTDLQQKIITLEKELQDAKCSTSKKNIIPDICRKEKTAEKTTAFNATFLGTPLRDDAFYSKSKSEINKISACDACPQKGSDLSFVFSALSLDSCGRNLKITENNKCSRGEGERKKYNLFRRRQKHKVCSEKLKPRTHFVYFAKSINSPFSGQPVDHPFPKRRRNQFSEHFSNVMRKQYDPRCGLEEFSDTSGFTRPICKDVSATLRYESDVCSCCHGKFQNIDNYMGNGLEFLLEADHSTTVPNYNQTYYDEHFYDVVPVKEEVTNKLRQSVYKNSFGKEKNDIMKCWPESVYRQSPFDPIIFNYRADTRLDPRRRYEKNRQISPTLQKNGQKKCPNNYNHILKDSSKSFSVECSSVYTKHLISQNNQPGPHKSNRKQEESIRINSTHNLETASKCIQLEMECQSDKTETMLKQIKTILQSVLTEVKTNSHKNNDEKLKKDAVVQKGSSQDNVPGCSKLLNSFTYNAPINGTSYYAPVSPPYMPSGCLYYANVPCQPIKCMQNTAYAVAPHQDHCKCQCRGKTFDCCNNNSKIATSPATETNNLIKEIYKSVALNLDYPTKDTSSTNNVSFKNKDDVSKQKDTELRSTDGSDIVKMDKEIEVLLSMCTDTSSQSEEKECKETTTDDVRKRKEMMDRDKRQYHLYRFEEKNSKRNRTFRAQEDTEDSEPESDETVVPKISLQTKRKKGGIFTKIAKIWKKRKTSESHRNEKPNDESDNGSLEESESDEYETVYSGSQYQYNNTTPQKQRYIKKSPKINIQVNGKRIRRSPTRQDQELKRWNDNTTYKTQHRHDQIEPGSNCFIKHQSNTKYQKNYEPRSEIANNLINNFGYRQQNFQNLEVGNKKGFLKKHKLGLRCGKEWKSLITEN</sequence>
<dbReference type="Proteomes" id="UP001497472">
    <property type="component" value="Unassembled WGS sequence"/>
</dbReference>
<accession>A0AAV1JV64</accession>
<feature type="compositionally biased region" description="Acidic residues" evidence="1">
    <location>
        <begin position="708"/>
        <end position="718"/>
    </location>
</feature>
<comment type="caution">
    <text evidence="2">The sequence shown here is derived from an EMBL/GenBank/DDBJ whole genome shotgun (WGS) entry which is preliminary data.</text>
</comment>
<feature type="region of interest" description="Disordered" evidence="1">
    <location>
        <begin position="609"/>
        <end position="631"/>
    </location>
</feature>
<gene>
    <name evidence="2" type="ORF">LNINA_LOCUS11718</name>
</gene>
<protein>
    <submittedName>
        <fullName evidence="2">Uncharacterized protein</fullName>
    </submittedName>
</protein>
<feature type="region of interest" description="Disordered" evidence="1">
    <location>
        <begin position="744"/>
        <end position="793"/>
    </location>
</feature>
<feature type="compositionally biased region" description="Acidic residues" evidence="1">
    <location>
        <begin position="760"/>
        <end position="775"/>
    </location>
</feature>
<feature type="compositionally biased region" description="Basic and acidic residues" evidence="1">
    <location>
        <begin position="618"/>
        <end position="631"/>
    </location>
</feature>
<feature type="compositionally biased region" description="Polar residues" evidence="1">
    <location>
        <begin position="368"/>
        <end position="383"/>
    </location>
</feature>
<dbReference type="AlphaFoldDB" id="A0AAV1JV64"/>
<keyword evidence="3" id="KW-1185">Reference proteome</keyword>
<feature type="region of interest" description="Disordered" evidence="1">
    <location>
        <begin position="698"/>
        <end position="725"/>
    </location>
</feature>
<evidence type="ECO:0000313" key="3">
    <source>
        <dbReference type="Proteomes" id="UP001497472"/>
    </source>
</evidence>
<feature type="region of interest" description="Disordered" evidence="1">
    <location>
        <begin position="363"/>
        <end position="383"/>
    </location>
</feature>
<evidence type="ECO:0000256" key="1">
    <source>
        <dbReference type="SAM" id="MobiDB-lite"/>
    </source>
</evidence>